<evidence type="ECO:0000256" key="1">
    <source>
        <dbReference type="ARBA" id="ARBA00022598"/>
    </source>
</evidence>
<keyword evidence="3" id="KW-0378">Hydrolase</keyword>
<dbReference type="InterPro" id="IPR009080">
    <property type="entry name" value="tRNAsynth_Ia_anticodon-bd"/>
</dbReference>
<evidence type="ECO:0000313" key="10">
    <source>
        <dbReference type="EMBL" id="EKD25260.1"/>
    </source>
</evidence>
<reference evidence="10" key="1">
    <citation type="journal article" date="2012" name="Science">
        <title>Fermentation, hydrogen, and sulfur metabolism in multiple uncultivated bacterial phyla.</title>
        <authorList>
            <person name="Wrighton K.C."/>
            <person name="Thomas B.C."/>
            <person name="Sharon I."/>
            <person name="Miller C.S."/>
            <person name="Castelle C.J."/>
            <person name="VerBerkmoes N.C."/>
            <person name="Wilkins M.J."/>
            <person name="Hettich R.L."/>
            <person name="Lipton M.S."/>
            <person name="Williams K.H."/>
            <person name="Long P.E."/>
            <person name="Banfield J.F."/>
        </authorList>
    </citation>
    <scope>NUCLEOTIDE SEQUENCE [LARGE SCALE GENOMIC DNA]</scope>
</reference>
<dbReference type="InterPro" id="IPR013078">
    <property type="entry name" value="His_Pase_superF_clade-1"/>
</dbReference>
<dbReference type="InterPro" id="IPR002300">
    <property type="entry name" value="aa-tRNA-synth_Ia"/>
</dbReference>
<dbReference type="GO" id="GO:0002161">
    <property type="term" value="F:aminoacyl-tRNA deacylase activity"/>
    <property type="evidence" value="ECO:0007669"/>
    <property type="project" value="InterPro"/>
</dbReference>
<dbReference type="InterPro" id="IPR013155">
    <property type="entry name" value="M/V/L/I-tRNA-synth_anticd-bd"/>
</dbReference>
<dbReference type="SUPFAM" id="SSF47323">
    <property type="entry name" value="Anticodon-binding domain of a subclass of class I aminoacyl-tRNA synthetases"/>
    <property type="match status" value="1"/>
</dbReference>
<dbReference type="Pfam" id="PF00133">
    <property type="entry name" value="tRNA-synt_1"/>
    <property type="match status" value="2"/>
</dbReference>
<evidence type="ECO:0000256" key="8">
    <source>
        <dbReference type="PIRSR" id="PIRSR613078-3"/>
    </source>
</evidence>
<keyword evidence="1 10" id="KW-0436">Ligase</keyword>
<keyword evidence="4" id="KW-0067">ATP-binding</keyword>
<dbReference type="SUPFAM" id="SSF55811">
    <property type="entry name" value="Nudix"/>
    <property type="match status" value="1"/>
</dbReference>
<dbReference type="InterPro" id="IPR029033">
    <property type="entry name" value="His_PPase_superfam"/>
</dbReference>
<gene>
    <name evidence="10" type="ORF">ACD_80C00092G0004</name>
</gene>
<dbReference type="SUPFAM" id="SSF50677">
    <property type="entry name" value="ValRS/IleRS/LeuRS editing domain"/>
    <property type="match status" value="1"/>
</dbReference>
<comment type="caution">
    <text evidence="10">The sequence shown here is derived from an EMBL/GenBank/DDBJ whole genome shotgun (WGS) entry which is preliminary data.</text>
</comment>
<dbReference type="InterPro" id="IPR015797">
    <property type="entry name" value="NUDIX_hydrolase-like_dom_sf"/>
</dbReference>
<protein>
    <submittedName>
        <fullName evidence="10">Isoleucyl-tRNA synthetase</fullName>
        <ecNumber evidence="10">6.1.1.5</ecNumber>
    </submittedName>
</protein>
<dbReference type="GO" id="GO:0004822">
    <property type="term" value="F:isoleucine-tRNA ligase activity"/>
    <property type="evidence" value="ECO:0007669"/>
    <property type="project" value="UniProtKB-EC"/>
</dbReference>
<dbReference type="Gene3D" id="3.40.50.1240">
    <property type="entry name" value="Phosphoglycerate mutase-like"/>
    <property type="match status" value="2"/>
</dbReference>
<sequence length="1373" mass="159879">MTQKALIESLNAYWKEHKIFQKSLDQRSEKFQSVTYDGPPFASGTPHFGHGLTSAMKDTILRYKTMKGYKVNRDRWRDCHGLPVEKAVEKALGIDGKKDIEEKLGVQKFVEECRSYVSNTSDERVKFIDQIGRRADMDHAYYTMNLDYMESIIRVIQNMYNQNLVYKGFNVQWMCPSCATTLSNSEVNEGYKDRQDPAITIKFPIYDDNKEIWSLYETTKDGFIKVISCVIKQENKFLMLYHTKEMAYYFPAGKIDKGENTKEAITREIWEELGVQVNNIKELGSIKDIENWTLREMNLAEIDIIGEPKNMEPKKHAQMIRAEIIDSDNSLGFAVKIEGTIIDEDHEIIHQFYDLYVYHKNIVSQTSQLQWEEHAKVSVLAWTTTPRTLPSNMFLAVGKHIHYVMVYDISAKEYFIIAEALLKQYYKETSEYILVDIFKGEDLIGLKYEPLFQHINKSKINKKYKEQFFKIIPGEFVSTEDGTGIVHMAPAFGMEDYNAVAQFLPRDDSKNRLFLPVNEYGEFTDEVPERKGIRVYDANKEIIQRLKEEKKLIGQKSYEHSYPHCRRCDTPLISKALTSWFIKEPSLTPITVPHAEEIGFVPETVKKRFVDVLKSAPDRNLARNRYRWAPLPIWENTKKPEDIIVAGTLDEIYQGTRNGSKNITKNIIIRHGMTDYNETHIADSYGKAILNKIGQKQAKNIAKMIKKEKIKDAIIVISPLQRTLQTIVPYLEKIIDEKQLSEVIEKYDATQKIYQGLVEKWEIQTYIKKSDTQKLFQLYGNIYMDFRITDVIVPELQDKIRPAHLSISRPTNQSLTEKWESMDDVFARNAEYIKDINTKFTTKTIITVTHEDSFISMAKTFKDFDYLTKKKDYVPVNGQISTRYRDNNRNMEMDLHKPYVDSYRFKKWNKEYRRIPEVMDCRFESGSMPFGQAGYTSDHSTKPLIYPADFIIEGLDQTRGRFRGMHVCGNAVMKKNSFNNVIINGMILAEDGKKMSKKLKNYPDPEYLFSKYGTDAYRLYLLSSPGVRAEAVRFSEKGVEQVYKDFTGSIMNTYKFFETYANVDKWTTDNTTLYFMRHAKATGLELKSPLTEEGKQAMQDPKFIERVLRINPDIIYASPATRSVETAEAVVEMMKLYRDKKVKIKKDEKLRSGESMDTIGAYKKIIKKWEGQNILIISHDVNFNELRSTLYDTKASLDKLEAIKLPTYSINNELDKWILAELHSLGTQIEQEMNKYFLDTSAKLALGFVEKLNNRFIRRSRRRFRASGMGQDKNSAFNTLFEVLQSYMKICASFAPFVSEHIYLELQKFTTQWKMEGDSIHLKHFPIYSEQYIDRQLLEEIGIVRRIISLGLFIRSKNKMAVKQPLAKMQIRL</sequence>
<evidence type="ECO:0000256" key="6">
    <source>
        <dbReference type="ARBA" id="ARBA00023146"/>
    </source>
</evidence>
<dbReference type="GO" id="GO:0006428">
    <property type="term" value="P:isoleucyl-tRNA aminoacylation"/>
    <property type="evidence" value="ECO:0007669"/>
    <property type="project" value="TreeGrafter"/>
</dbReference>
<name>K1X527_9BACT</name>
<feature type="binding site" evidence="7">
    <location>
        <begin position="670"/>
        <end position="677"/>
    </location>
    <ligand>
        <name>substrate</name>
    </ligand>
</feature>
<feature type="binding site" evidence="7">
    <location>
        <position position="722"/>
    </location>
    <ligand>
        <name>substrate</name>
    </ligand>
</feature>
<feature type="domain" description="Nudix hydrolase" evidence="9">
    <location>
        <begin position="222"/>
        <end position="394"/>
    </location>
</feature>
<keyword evidence="2" id="KW-0547">Nucleotide-binding</keyword>
<dbReference type="PROSITE" id="PS51462">
    <property type="entry name" value="NUDIX"/>
    <property type="match status" value="1"/>
</dbReference>
<accession>K1X527</accession>
<dbReference type="GO" id="GO:0005524">
    <property type="term" value="F:ATP binding"/>
    <property type="evidence" value="ECO:0007669"/>
    <property type="project" value="UniProtKB-KW"/>
</dbReference>
<evidence type="ECO:0000256" key="2">
    <source>
        <dbReference type="ARBA" id="ARBA00022741"/>
    </source>
</evidence>
<evidence type="ECO:0000256" key="7">
    <source>
        <dbReference type="PIRSR" id="PIRSR613078-2"/>
    </source>
</evidence>
<dbReference type="SUPFAM" id="SSF52374">
    <property type="entry name" value="Nucleotidylyl transferase"/>
    <property type="match status" value="1"/>
</dbReference>
<dbReference type="InterPro" id="IPR020084">
    <property type="entry name" value="NUDIX_hydrolase_CS"/>
</dbReference>
<dbReference type="Gene3D" id="3.90.740.10">
    <property type="entry name" value="Valyl/Leucyl/Isoleucyl-tRNA synthetase, editing domain"/>
    <property type="match status" value="1"/>
</dbReference>
<dbReference type="Pfam" id="PF08264">
    <property type="entry name" value="Anticodon_1"/>
    <property type="match status" value="1"/>
</dbReference>
<dbReference type="InterPro" id="IPR023586">
    <property type="entry name" value="Ile-tRNA-ligase_type2"/>
</dbReference>
<dbReference type="Pfam" id="PF00300">
    <property type="entry name" value="His_Phos_1"/>
    <property type="match status" value="2"/>
</dbReference>
<keyword evidence="5" id="KW-0648">Protein biosynthesis</keyword>
<dbReference type="Gene3D" id="3.40.50.620">
    <property type="entry name" value="HUPs"/>
    <property type="match status" value="2"/>
</dbReference>
<organism evidence="10">
    <name type="scientific">uncultured bacterium</name>
    <name type="common">gcode 4</name>
    <dbReference type="NCBI Taxonomy" id="1234023"/>
    <lineage>
        <taxon>Bacteria</taxon>
        <taxon>environmental samples</taxon>
    </lineage>
</organism>
<dbReference type="InterPro" id="IPR000086">
    <property type="entry name" value="NUDIX_hydrolase_dom"/>
</dbReference>
<evidence type="ECO:0000256" key="3">
    <source>
        <dbReference type="ARBA" id="ARBA00022801"/>
    </source>
</evidence>
<proteinExistence type="predicted"/>
<dbReference type="PANTHER" id="PTHR42780">
    <property type="entry name" value="SOLEUCYL-TRNA SYNTHETASE"/>
    <property type="match status" value="1"/>
</dbReference>
<evidence type="ECO:0000259" key="9">
    <source>
        <dbReference type="PROSITE" id="PS51462"/>
    </source>
</evidence>
<dbReference type="PROSITE" id="PS00893">
    <property type="entry name" value="NUDIX_BOX"/>
    <property type="match status" value="1"/>
</dbReference>
<dbReference type="InterPro" id="IPR009008">
    <property type="entry name" value="Val/Leu/Ile-tRNA-synth_edit"/>
</dbReference>
<dbReference type="InterPro" id="IPR014729">
    <property type="entry name" value="Rossmann-like_a/b/a_fold"/>
</dbReference>
<dbReference type="EMBL" id="AMFJ01036099">
    <property type="protein sequence ID" value="EKD25260.1"/>
    <property type="molecule type" value="Genomic_DNA"/>
</dbReference>
<evidence type="ECO:0000256" key="5">
    <source>
        <dbReference type="ARBA" id="ARBA00022917"/>
    </source>
</evidence>
<dbReference type="CDD" id="cd07067">
    <property type="entry name" value="HP_PGM_like"/>
    <property type="match status" value="2"/>
</dbReference>
<dbReference type="PANTHER" id="PTHR42780:SF1">
    <property type="entry name" value="ISOLEUCINE--TRNA LIGASE, CYTOPLASMIC"/>
    <property type="match status" value="1"/>
</dbReference>
<feature type="site" description="Transition state stabilizer" evidence="8">
    <location>
        <position position="850"/>
    </location>
</feature>
<dbReference type="SUPFAM" id="SSF53254">
    <property type="entry name" value="Phosphoglycerate mutase-like"/>
    <property type="match status" value="2"/>
</dbReference>
<keyword evidence="6 10" id="KW-0030">Aminoacyl-tRNA synthetase</keyword>
<dbReference type="Gene3D" id="3.90.79.10">
    <property type="entry name" value="Nucleoside Triphosphate Pyrophosphohydrolase"/>
    <property type="match status" value="1"/>
</dbReference>
<evidence type="ECO:0000256" key="4">
    <source>
        <dbReference type="ARBA" id="ARBA00022840"/>
    </source>
</evidence>
<dbReference type="EC" id="6.1.1.5" evidence="10"/>
<dbReference type="Gene3D" id="1.10.730.10">
    <property type="entry name" value="Isoleucyl-tRNA Synthetase, Domain 1"/>
    <property type="match status" value="1"/>
</dbReference>